<dbReference type="Gene3D" id="1.20.1440.130">
    <property type="entry name" value="VKOR domain"/>
    <property type="match status" value="1"/>
</dbReference>
<feature type="transmembrane region" description="Helical" evidence="10">
    <location>
        <begin position="66"/>
        <end position="85"/>
    </location>
</feature>
<keyword evidence="8" id="KW-1015">Disulfide bond</keyword>
<comment type="subcellular location">
    <subcellularLocation>
        <location evidence="1">Membrane</location>
        <topology evidence="1">Multi-pass membrane protein</topology>
    </subcellularLocation>
</comment>
<feature type="transmembrane region" description="Helical" evidence="10">
    <location>
        <begin position="9"/>
        <end position="29"/>
    </location>
</feature>
<sequence length="417" mass="45564">MADQKSNPLILYTGVAVSVVGVVLSTLLLCKHGFSDLCTSSLGCSIDGVDGCKELGQSSLSKVGPFPIAIFGLLYYAFLTAAFLLQSIRPRGELAALLLYTTIVGLVVDAVLGYINFTQILVPCILCAYTYLITLALFVLALTHKLQSFRDNSPMADVVKESGTPAVAGALLTFLLAGILYLMGAPQKSKAVDGPIDEAMVPGVLADFAALKSVEFNEQGLKSREGSENGYIVVHKFADFLCPHCLHASELLQEAMKRWPGRIQVYYRHFPLDSTCNPLLTGAPQKPYGDWRCNGAQAAICAGDHPGFAGFYHGVFDLQNQRLPITLEHLERLSVNAGIPWNQLRTCMASQATQQKLMRDIDDAKKIDIHSTPTLIVNGKLLSPGVPDRKWFFQLLDSLVYEKEGNAAFDEYRARKK</sequence>
<keyword evidence="4" id="KW-0874">Quinone</keyword>
<organism evidence="12 13">
    <name type="scientific">Leptonema illini</name>
    <dbReference type="NCBI Taxonomy" id="183"/>
    <lineage>
        <taxon>Bacteria</taxon>
        <taxon>Pseudomonadati</taxon>
        <taxon>Spirochaetota</taxon>
        <taxon>Spirochaetia</taxon>
        <taxon>Leptospirales</taxon>
        <taxon>Leptospiraceae</taxon>
        <taxon>Leptonema</taxon>
    </lineage>
</organism>
<dbReference type="GO" id="GO:0016020">
    <property type="term" value="C:membrane"/>
    <property type="evidence" value="ECO:0007669"/>
    <property type="project" value="UniProtKB-SubCell"/>
</dbReference>
<feature type="domain" description="Vitamin K epoxide reductase" evidence="11">
    <location>
        <begin position="7"/>
        <end position="145"/>
    </location>
</feature>
<comment type="caution">
    <text evidence="12">The sequence shown here is derived from an EMBL/GenBank/DDBJ whole genome shotgun (WGS) entry which is preliminary data.</text>
</comment>
<evidence type="ECO:0000256" key="6">
    <source>
        <dbReference type="ARBA" id="ARBA00023002"/>
    </source>
</evidence>
<feature type="transmembrane region" description="Helical" evidence="10">
    <location>
        <begin position="163"/>
        <end position="183"/>
    </location>
</feature>
<evidence type="ECO:0000256" key="2">
    <source>
        <dbReference type="ARBA" id="ARBA00006214"/>
    </source>
</evidence>
<comment type="similarity">
    <text evidence="2">Belongs to the VKOR family.</text>
</comment>
<keyword evidence="3 10" id="KW-0812">Transmembrane</keyword>
<evidence type="ECO:0000256" key="5">
    <source>
        <dbReference type="ARBA" id="ARBA00022989"/>
    </source>
</evidence>
<name>A0A833H0R5_9LEPT</name>
<feature type="transmembrane region" description="Helical" evidence="10">
    <location>
        <begin position="97"/>
        <end position="114"/>
    </location>
</feature>
<evidence type="ECO:0000256" key="1">
    <source>
        <dbReference type="ARBA" id="ARBA00004141"/>
    </source>
</evidence>
<feature type="transmembrane region" description="Helical" evidence="10">
    <location>
        <begin position="120"/>
        <end position="142"/>
    </location>
</feature>
<evidence type="ECO:0000256" key="7">
    <source>
        <dbReference type="ARBA" id="ARBA00023136"/>
    </source>
</evidence>
<keyword evidence="5 10" id="KW-1133">Transmembrane helix</keyword>
<dbReference type="InterPro" id="IPR012336">
    <property type="entry name" value="Thioredoxin-like_fold"/>
</dbReference>
<evidence type="ECO:0000313" key="12">
    <source>
        <dbReference type="EMBL" id="KAB2931726.1"/>
    </source>
</evidence>
<dbReference type="Gene3D" id="3.40.30.10">
    <property type="entry name" value="Glutaredoxin"/>
    <property type="match status" value="1"/>
</dbReference>
<dbReference type="CDD" id="cd02972">
    <property type="entry name" value="DsbA_family"/>
    <property type="match status" value="1"/>
</dbReference>
<dbReference type="SUPFAM" id="SSF52833">
    <property type="entry name" value="Thioredoxin-like"/>
    <property type="match status" value="1"/>
</dbReference>
<dbReference type="CDD" id="cd12920">
    <property type="entry name" value="VKOR_3"/>
    <property type="match status" value="1"/>
</dbReference>
<evidence type="ECO:0000256" key="3">
    <source>
        <dbReference type="ARBA" id="ARBA00022692"/>
    </source>
</evidence>
<reference evidence="12 13" key="1">
    <citation type="submission" date="2019-10" db="EMBL/GenBank/DDBJ databases">
        <title>Extracellular Electron Transfer in a Candidatus Methanoperedens spp. Enrichment Culture.</title>
        <authorList>
            <person name="Berger S."/>
            <person name="Rangel Shaw D."/>
            <person name="Berben T."/>
            <person name="In 'T Zandt M."/>
            <person name="Frank J."/>
            <person name="Reimann J."/>
            <person name="Jetten M.S.M."/>
            <person name="Welte C.U."/>
        </authorList>
    </citation>
    <scope>NUCLEOTIDE SEQUENCE [LARGE SCALE GENOMIC DNA]</scope>
    <source>
        <strain evidence="12">SB12</strain>
    </source>
</reference>
<dbReference type="GO" id="GO:0048038">
    <property type="term" value="F:quinone binding"/>
    <property type="evidence" value="ECO:0007669"/>
    <property type="project" value="UniProtKB-KW"/>
</dbReference>
<dbReference type="InterPro" id="IPR038354">
    <property type="entry name" value="VKOR_sf"/>
</dbReference>
<dbReference type="Proteomes" id="UP000460298">
    <property type="component" value="Unassembled WGS sequence"/>
</dbReference>
<protein>
    <submittedName>
        <fullName evidence="12">Thioredoxin domain-containing protein</fullName>
    </submittedName>
</protein>
<keyword evidence="7 10" id="KW-0472">Membrane</keyword>
<dbReference type="InterPro" id="IPR036249">
    <property type="entry name" value="Thioredoxin-like_sf"/>
</dbReference>
<dbReference type="Pfam" id="PF07884">
    <property type="entry name" value="VKOR"/>
    <property type="match status" value="1"/>
</dbReference>
<dbReference type="AlphaFoldDB" id="A0A833H0R5"/>
<evidence type="ECO:0000256" key="10">
    <source>
        <dbReference type="SAM" id="Phobius"/>
    </source>
</evidence>
<dbReference type="Pfam" id="PF13462">
    <property type="entry name" value="Thioredoxin_4"/>
    <property type="match status" value="1"/>
</dbReference>
<gene>
    <name evidence="12" type="ORF">F9K24_12385</name>
</gene>
<evidence type="ECO:0000256" key="9">
    <source>
        <dbReference type="ARBA" id="ARBA00023284"/>
    </source>
</evidence>
<evidence type="ECO:0000256" key="4">
    <source>
        <dbReference type="ARBA" id="ARBA00022719"/>
    </source>
</evidence>
<evidence type="ECO:0000313" key="13">
    <source>
        <dbReference type="Proteomes" id="UP000460298"/>
    </source>
</evidence>
<dbReference type="GO" id="GO:0016491">
    <property type="term" value="F:oxidoreductase activity"/>
    <property type="evidence" value="ECO:0007669"/>
    <property type="project" value="UniProtKB-KW"/>
</dbReference>
<evidence type="ECO:0000259" key="11">
    <source>
        <dbReference type="SMART" id="SM00756"/>
    </source>
</evidence>
<dbReference type="EMBL" id="WBUI01000012">
    <property type="protein sequence ID" value="KAB2931726.1"/>
    <property type="molecule type" value="Genomic_DNA"/>
</dbReference>
<proteinExistence type="inferred from homology"/>
<dbReference type="InterPro" id="IPR012932">
    <property type="entry name" value="VKOR"/>
</dbReference>
<keyword evidence="6" id="KW-0560">Oxidoreductase</keyword>
<evidence type="ECO:0000256" key="8">
    <source>
        <dbReference type="ARBA" id="ARBA00023157"/>
    </source>
</evidence>
<dbReference type="SMART" id="SM00756">
    <property type="entry name" value="VKc"/>
    <property type="match status" value="1"/>
</dbReference>
<keyword evidence="9" id="KW-0676">Redox-active center</keyword>
<accession>A0A833H0R5</accession>